<dbReference type="SUPFAM" id="SSF53254">
    <property type="entry name" value="Phosphoglycerate mutase-like"/>
    <property type="match status" value="1"/>
</dbReference>
<dbReference type="GO" id="GO:0052745">
    <property type="term" value="F:inositol phosphate phosphatase activity"/>
    <property type="evidence" value="ECO:0007669"/>
    <property type="project" value="TreeGrafter"/>
</dbReference>
<evidence type="ECO:0000256" key="8">
    <source>
        <dbReference type="ARBA" id="ARBA00022801"/>
    </source>
</evidence>
<dbReference type="CDD" id="cd07061">
    <property type="entry name" value="HP_HAP_like"/>
    <property type="match status" value="1"/>
</dbReference>
<feature type="disulfide bond" evidence="16">
    <location>
        <begin position="264"/>
        <end position="278"/>
    </location>
</feature>
<evidence type="ECO:0000256" key="12">
    <source>
        <dbReference type="ARBA" id="ARBA00043668"/>
    </source>
</evidence>
<proteinExistence type="inferred from homology"/>
<feature type="disulfide bond" evidence="16">
    <location>
        <begin position="63"/>
        <end position="408"/>
    </location>
</feature>
<evidence type="ECO:0000256" key="15">
    <source>
        <dbReference type="ARBA" id="ARBA00043832"/>
    </source>
</evidence>
<dbReference type="Gene3D" id="3.40.50.1240">
    <property type="entry name" value="Phosphoglycerate mutase-like"/>
    <property type="match status" value="1"/>
</dbReference>
<comment type="catalytic activity">
    <reaction evidence="12">
        <text>1D-myo-inositol 1,2,5,6-tetrakisphosphate + H2O = 1D-myo-inositol 1,2,6-trisphosphate + phosphate</text>
        <dbReference type="Rhea" id="RHEA:77119"/>
        <dbReference type="ChEBI" id="CHEBI:15377"/>
        <dbReference type="ChEBI" id="CHEBI:43474"/>
        <dbReference type="ChEBI" id="CHEBI:195535"/>
        <dbReference type="ChEBI" id="CHEBI:195537"/>
        <dbReference type="EC" id="3.1.3.62"/>
    </reaction>
    <physiologicalReaction direction="left-to-right" evidence="12">
        <dbReference type="Rhea" id="RHEA:77120"/>
    </physiologicalReaction>
</comment>
<gene>
    <name evidence="18" type="ORF">MKW98_027333</name>
</gene>
<keyword evidence="6" id="KW-1003">Cell membrane</keyword>
<comment type="subcellular location">
    <subcellularLocation>
        <location evidence="1">Cell membrane</location>
    </subcellularLocation>
</comment>
<evidence type="ECO:0000256" key="7">
    <source>
        <dbReference type="ARBA" id="ARBA00022729"/>
    </source>
</evidence>
<dbReference type="InterPro" id="IPR000560">
    <property type="entry name" value="His_Pase_clade-2"/>
</dbReference>
<comment type="catalytic activity">
    <reaction evidence="14">
        <text>1D-myo-inositol hexakisphosphate + H2O = 1D-myo-inositol 1,2,4,5,6-pentakisphosphate + phosphate</text>
        <dbReference type="Rhea" id="RHEA:16989"/>
        <dbReference type="ChEBI" id="CHEBI:15377"/>
        <dbReference type="ChEBI" id="CHEBI:43474"/>
        <dbReference type="ChEBI" id="CHEBI:57798"/>
        <dbReference type="ChEBI" id="CHEBI:58130"/>
        <dbReference type="EC" id="3.1.3.62"/>
    </reaction>
    <physiologicalReaction direction="left-to-right" evidence="14">
        <dbReference type="Rhea" id="RHEA:16990"/>
    </physiologicalReaction>
</comment>
<dbReference type="InterPro" id="IPR029033">
    <property type="entry name" value="His_PPase_superfam"/>
</dbReference>
<evidence type="ECO:0000256" key="9">
    <source>
        <dbReference type="ARBA" id="ARBA00023136"/>
    </source>
</evidence>
<dbReference type="EC" id="3.1.3.80" evidence="3"/>
<dbReference type="Pfam" id="PF00328">
    <property type="entry name" value="His_Phos_2"/>
    <property type="match status" value="1"/>
</dbReference>
<evidence type="ECO:0000256" key="1">
    <source>
        <dbReference type="ARBA" id="ARBA00004236"/>
    </source>
</evidence>
<dbReference type="GO" id="GO:0034417">
    <property type="term" value="F:bisphosphoglycerate 3-phosphatase activity"/>
    <property type="evidence" value="ECO:0007669"/>
    <property type="project" value="UniProtKB-EC"/>
</dbReference>
<keyword evidence="16" id="KW-1015">Disulfide bond</keyword>
<keyword evidence="9" id="KW-0472">Membrane</keyword>
<dbReference type="Proteomes" id="UP001202328">
    <property type="component" value="Unassembled WGS sequence"/>
</dbReference>
<evidence type="ECO:0000313" key="18">
    <source>
        <dbReference type="EMBL" id="KAI3917414.1"/>
    </source>
</evidence>
<reference evidence="18" key="1">
    <citation type="submission" date="2022-04" db="EMBL/GenBank/DDBJ databases">
        <title>A functionally conserved STORR gene fusion in Papaver species that diverged 16.8 million years ago.</title>
        <authorList>
            <person name="Catania T."/>
        </authorList>
    </citation>
    <scope>NUCLEOTIDE SEQUENCE</scope>
    <source>
        <strain evidence="18">S-188037</strain>
    </source>
</reference>
<comment type="caution">
    <text evidence="18">The sequence shown here is derived from an EMBL/GenBank/DDBJ whole genome shotgun (WGS) entry which is preliminary data.</text>
</comment>
<name>A0AAD4SR24_9MAGN</name>
<dbReference type="GO" id="GO:0003993">
    <property type="term" value="F:acid phosphatase activity"/>
    <property type="evidence" value="ECO:0007669"/>
    <property type="project" value="TreeGrafter"/>
</dbReference>
<evidence type="ECO:0000256" key="10">
    <source>
        <dbReference type="ARBA" id="ARBA00023180"/>
    </source>
</evidence>
<dbReference type="AlphaFoldDB" id="A0AAD4SR24"/>
<evidence type="ECO:0000256" key="13">
    <source>
        <dbReference type="ARBA" id="ARBA00043671"/>
    </source>
</evidence>
<dbReference type="GO" id="GO:0005886">
    <property type="term" value="C:plasma membrane"/>
    <property type="evidence" value="ECO:0007669"/>
    <property type="project" value="UniProtKB-SubCell"/>
</dbReference>
<keyword evidence="19" id="KW-1185">Reference proteome</keyword>
<evidence type="ECO:0000256" key="6">
    <source>
        <dbReference type="ARBA" id="ARBA00022475"/>
    </source>
</evidence>
<evidence type="ECO:0000256" key="17">
    <source>
        <dbReference type="SAM" id="SignalP"/>
    </source>
</evidence>
<feature type="chain" id="PRO_5042136304" description="Multiple inositol polyphosphate phosphatase 1" evidence="17">
    <location>
        <begin position="24"/>
        <end position="497"/>
    </location>
</feature>
<evidence type="ECO:0000256" key="4">
    <source>
        <dbReference type="ARBA" id="ARBA00013040"/>
    </source>
</evidence>
<dbReference type="InterPro" id="IPR016274">
    <property type="entry name" value="Histidine_acid_Pase_euk"/>
</dbReference>
<evidence type="ECO:0000256" key="16">
    <source>
        <dbReference type="PIRSR" id="PIRSR000894-2"/>
    </source>
</evidence>
<evidence type="ECO:0000256" key="3">
    <source>
        <dbReference type="ARBA" id="ARBA00012976"/>
    </source>
</evidence>
<evidence type="ECO:0000256" key="11">
    <source>
        <dbReference type="ARBA" id="ARBA00031642"/>
    </source>
</evidence>
<dbReference type="PANTHER" id="PTHR20963:SF8">
    <property type="entry name" value="MULTIPLE INOSITOL POLYPHOSPHATE PHOSPHATASE 1"/>
    <property type="match status" value="1"/>
</dbReference>
<feature type="disulfide bond" evidence="16">
    <location>
        <begin position="432"/>
        <end position="438"/>
    </location>
</feature>
<dbReference type="EMBL" id="JAJJMB010008995">
    <property type="protein sequence ID" value="KAI3917414.1"/>
    <property type="molecule type" value="Genomic_DNA"/>
</dbReference>
<dbReference type="EC" id="3.1.3.62" evidence="4"/>
<evidence type="ECO:0000313" key="19">
    <source>
        <dbReference type="Proteomes" id="UP001202328"/>
    </source>
</evidence>
<accession>A0AAD4SR24</accession>
<sequence length="497" mass="55974">MSMAKSLVLILIVFFLSIYSSSSTTANQQTFDVRQHLSTVTSYGAVKDVADNSFIASKIPDECTPIHINLVARHGTRSPTKKRIKELDRLATRLEALVSETGNSTGGVPGWLSGWQSPWKGKKKGGELVIKGEEELYQLGVRMRERFPDLFMEEYHPDIYTMKSSQIPRASASAVAFGMGLFNGKGTLGTGQHRAFAVTSESRASDLLLRFHDICQSYKNYRKSQEPSVGKLKEPILDEVASAMVKRYPMNFTRQDVASLWFLCKQEASLLDITDQACGLFTPSEVSLLEWADDLEAYILKGYGKSINYRMGVPLLQDVVQSMEEAIKAKEENHPPGTYEKARLRFAHAETVVPFSCLLGLFRESDDYKRIQREKALELPPKPPQKRSWRCSTVAPFAGNNMLTLYSCPSNKKSKYFVQVMHNEVPVPLPGCENSDFCPFEDFKERIVNPHLGQDYHSMCSVKAEVPESNTFISKLWRFLFPRKNNESAESDAGDEL</sequence>
<evidence type="ECO:0000256" key="2">
    <source>
        <dbReference type="ARBA" id="ARBA00008422"/>
    </source>
</evidence>
<protein>
    <recommendedName>
        <fullName evidence="5">Multiple inositol polyphosphate phosphatase 1</fullName>
        <ecNumber evidence="4">3.1.3.62</ecNumber>
        <ecNumber evidence="3">3.1.3.80</ecNumber>
    </recommendedName>
    <alternativeName>
        <fullName evidence="11">2,3-bisphosphoglycerate 3-phosphatase</fullName>
    </alternativeName>
</protein>
<dbReference type="PIRSF" id="PIRSF000894">
    <property type="entry name" value="Acid_phosphatase"/>
    <property type="match status" value="1"/>
</dbReference>
<dbReference type="PANTHER" id="PTHR20963">
    <property type="entry name" value="MULTIPLE INOSITOL POLYPHOSPHATE PHOSPHATASE-RELATED"/>
    <property type="match status" value="1"/>
</dbReference>
<feature type="signal peptide" evidence="17">
    <location>
        <begin position="1"/>
        <end position="23"/>
    </location>
</feature>
<organism evidence="18 19">
    <name type="scientific">Papaver atlanticum</name>
    <dbReference type="NCBI Taxonomy" id="357466"/>
    <lineage>
        <taxon>Eukaryota</taxon>
        <taxon>Viridiplantae</taxon>
        <taxon>Streptophyta</taxon>
        <taxon>Embryophyta</taxon>
        <taxon>Tracheophyta</taxon>
        <taxon>Spermatophyta</taxon>
        <taxon>Magnoliopsida</taxon>
        <taxon>Ranunculales</taxon>
        <taxon>Papaveraceae</taxon>
        <taxon>Papaveroideae</taxon>
        <taxon>Papaver</taxon>
    </lineage>
</organism>
<dbReference type="FunFam" id="3.40.50.1240:FF:000017">
    <property type="entry name" value="Histidine acid phosphatase family protein"/>
    <property type="match status" value="1"/>
</dbReference>
<keyword evidence="10" id="KW-0325">Glycoprotein</keyword>
<keyword evidence="7 17" id="KW-0732">Signal</keyword>
<comment type="catalytic activity">
    <reaction evidence="13">
        <text>1D-myo-inositol 1,2,4,5,6-pentakisphosphate + H2O = 1D-myo-inositol 1,2,5,6-tetrakisphosphate + phosphate</text>
        <dbReference type="Rhea" id="RHEA:77115"/>
        <dbReference type="ChEBI" id="CHEBI:15377"/>
        <dbReference type="ChEBI" id="CHEBI:43474"/>
        <dbReference type="ChEBI" id="CHEBI:57798"/>
        <dbReference type="ChEBI" id="CHEBI:195535"/>
        <dbReference type="EC" id="3.1.3.62"/>
    </reaction>
    <physiologicalReaction direction="left-to-right" evidence="13">
        <dbReference type="Rhea" id="RHEA:77116"/>
    </physiologicalReaction>
</comment>
<keyword evidence="8" id="KW-0378">Hydrolase</keyword>
<comment type="catalytic activity">
    <reaction evidence="15">
        <text>(2R)-2,3-bisphosphoglycerate + H2O = (2R)-2-phosphoglycerate + phosphate</text>
        <dbReference type="Rhea" id="RHEA:27381"/>
        <dbReference type="ChEBI" id="CHEBI:15377"/>
        <dbReference type="ChEBI" id="CHEBI:43474"/>
        <dbReference type="ChEBI" id="CHEBI:58248"/>
        <dbReference type="ChEBI" id="CHEBI:58289"/>
        <dbReference type="EC" id="3.1.3.80"/>
    </reaction>
    <physiologicalReaction direction="left-to-right" evidence="15">
        <dbReference type="Rhea" id="RHEA:27382"/>
    </physiologicalReaction>
</comment>
<comment type="similarity">
    <text evidence="2">Belongs to the histidine acid phosphatase family. MINPP1 subfamily.</text>
</comment>
<evidence type="ECO:0000256" key="14">
    <source>
        <dbReference type="ARBA" id="ARBA00043691"/>
    </source>
</evidence>
<evidence type="ECO:0000256" key="5">
    <source>
        <dbReference type="ARBA" id="ARBA00018097"/>
    </source>
</evidence>